<dbReference type="GeneID" id="36547337"/>
<keyword evidence="3" id="KW-0813">Transport</keyword>
<dbReference type="Pfam" id="PF03127">
    <property type="entry name" value="GAT"/>
    <property type="match status" value="1"/>
</dbReference>
<evidence type="ECO:0000256" key="1">
    <source>
        <dbReference type="ARBA" id="ARBA00004170"/>
    </source>
</evidence>
<dbReference type="GO" id="GO:0043328">
    <property type="term" value="P:protein transport to vacuole involved in ubiquitin-dependent protein catabolic process via the multivesicular body sorting pathway"/>
    <property type="evidence" value="ECO:0007669"/>
    <property type="project" value="InterPro"/>
</dbReference>
<feature type="region of interest" description="Disordered" evidence="6">
    <location>
        <begin position="291"/>
        <end position="453"/>
    </location>
</feature>
<dbReference type="PANTHER" id="PTHR45898">
    <property type="entry name" value="TOM1-LIKE PROTEIN"/>
    <property type="match status" value="1"/>
</dbReference>
<feature type="compositionally biased region" description="Low complexity" evidence="6">
    <location>
        <begin position="301"/>
        <end position="315"/>
    </location>
</feature>
<feature type="compositionally biased region" description="Low complexity" evidence="6">
    <location>
        <begin position="420"/>
        <end position="429"/>
    </location>
</feature>
<dbReference type="GO" id="GO:0035091">
    <property type="term" value="F:phosphatidylinositol binding"/>
    <property type="evidence" value="ECO:0007669"/>
    <property type="project" value="InterPro"/>
</dbReference>
<organism evidence="9 10">
    <name type="scientific">Aspergillus campestris (strain IBT 28561)</name>
    <dbReference type="NCBI Taxonomy" id="1392248"/>
    <lineage>
        <taxon>Eukaryota</taxon>
        <taxon>Fungi</taxon>
        <taxon>Dikarya</taxon>
        <taxon>Ascomycota</taxon>
        <taxon>Pezizomycotina</taxon>
        <taxon>Eurotiomycetes</taxon>
        <taxon>Eurotiomycetidae</taxon>
        <taxon>Eurotiales</taxon>
        <taxon>Aspergillaceae</taxon>
        <taxon>Aspergillus</taxon>
        <taxon>Aspergillus subgen. Circumdati</taxon>
    </lineage>
</organism>
<dbReference type="OrthoDB" id="5393057at2759"/>
<evidence type="ECO:0000313" key="10">
    <source>
        <dbReference type="Proteomes" id="UP000234254"/>
    </source>
</evidence>
<dbReference type="PROSITE" id="PS50179">
    <property type="entry name" value="VHS"/>
    <property type="match status" value="1"/>
</dbReference>
<evidence type="ECO:0000256" key="3">
    <source>
        <dbReference type="ARBA" id="ARBA00022448"/>
    </source>
</evidence>
<comment type="subcellular location">
    <subcellularLocation>
        <location evidence="1">Membrane</location>
        <topology evidence="1">Peripheral membrane protein</topology>
    </subcellularLocation>
</comment>
<keyword evidence="4" id="KW-0653">Protein transport</keyword>
<keyword evidence="5" id="KW-0472">Membrane</keyword>
<dbReference type="GO" id="GO:0016020">
    <property type="term" value="C:membrane"/>
    <property type="evidence" value="ECO:0007669"/>
    <property type="project" value="UniProtKB-SubCell"/>
</dbReference>
<feature type="compositionally biased region" description="Polar residues" evidence="6">
    <location>
        <begin position="407"/>
        <end position="419"/>
    </location>
</feature>
<dbReference type="InterPro" id="IPR038425">
    <property type="entry name" value="GAT_sf"/>
</dbReference>
<proteinExistence type="predicted"/>
<name>A0A2I1DFF3_ASPC2</name>
<evidence type="ECO:0000256" key="2">
    <source>
        <dbReference type="ARBA" id="ARBA00011446"/>
    </source>
</evidence>
<dbReference type="PROSITE" id="PS50909">
    <property type="entry name" value="GAT"/>
    <property type="match status" value="1"/>
</dbReference>
<dbReference type="RefSeq" id="XP_024697200.1">
    <property type="nucleotide sequence ID" value="XM_024839813.1"/>
</dbReference>
<dbReference type="GO" id="GO:0043130">
    <property type="term" value="F:ubiquitin binding"/>
    <property type="evidence" value="ECO:0007669"/>
    <property type="project" value="InterPro"/>
</dbReference>
<comment type="subunit">
    <text evidence="2">Component of the ESCRT-0 complex composed of HSE1 and VPS27.</text>
</comment>
<evidence type="ECO:0000313" key="9">
    <source>
        <dbReference type="EMBL" id="PKY08606.1"/>
    </source>
</evidence>
<sequence length="453" mass="48709">MKRILTSMRRPSFARESAPAYPEDAPEAVVLRELMAFCQSGNGPNIAHGTEFVHLPGVVESAESSPSAAKEAAHRIRKLLADPASSSPNVQYNAIMLMRILIENPGHTFSRNFDSKFVTTVRDLLRQGKDMYVKQFLSETLDMLETQRPWDEDLGLLLGMWRKEKANPKWRNNAPNAPPPMPPRDPNVPVIHRSSPGLPPPEELASRIAEAKTSASLLTQFVQSTPPVEFLDNELIKEFSGRCRNASRAVQDYIHGSNPPPDEDTLATLIETNDELSVALSQYQRAMLQARRALGKSGSQSPASSNDASGASGAPRPVPAPPTPPREVHNIPALQPVPASQGPATYEPPSHSPPASYRPASPGPTAHESDSPVSPHGQTSYGVVSAPVGTGATGAGPNRYEYRSEEFQVQNPFADSYATNAGPPGAAGNQSADGTAPEPGLWNSAHPPTQRTT</sequence>
<evidence type="ECO:0000259" key="7">
    <source>
        <dbReference type="PROSITE" id="PS50179"/>
    </source>
</evidence>
<dbReference type="SUPFAM" id="SSF89009">
    <property type="entry name" value="GAT-like domain"/>
    <property type="match status" value="1"/>
</dbReference>
<protein>
    <recommendedName>
        <fullName evidence="11">GAT domain-containing protein</fullName>
    </recommendedName>
</protein>
<dbReference type="Gene3D" id="1.25.40.90">
    <property type="match status" value="1"/>
</dbReference>
<accession>A0A2I1DFF3</accession>
<reference evidence="9" key="1">
    <citation type="submission" date="2016-12" db="EMBL/GenBank/DDBJ databases">
        <title>The genomes of Aspergillus section Nigri reveals drivers in fungal speciation.</title>
        <authorList>
            <consortium name="DOE Joint Genome Institute"/>
            <person name="Vesth T.C."/>
            <person name="Nybo J."/>
            <person name="Theobald S."/>
            <person name="Brandl J."/>
            <person name="Frisvad J.C."/>
            <person name="Nielsen K.F."/>
            <person name="Lyhne E.K."/>
            <person name="Kogle M.E."/>
            <person name="Kuo A."/>
            <person name="Riley R."/>
            <person name="Clum A."/>
            <person name="Nolan M."/>
            <person name="Lipzen A."/>
            <person name="Salamov A."/>
            <person name="Henrissat B."/>
            <person name="Wiebenga A."/>
            <person name="De vries R.P."/>
            <person name="Grigoriev I.V."/>
            <person name="Mortensen U.H."/>
            <person name="Andersen M.R."/>
            <person name="Baker S.E."/>
        </authorList>
    </citation>
    <scope>NUCLEOTIDE SEQUENCE</scope>
    <source>
        <strain evidence="9">IBT 28561</strain>
    </source>
</reference>
<dbReference type="InterPro" id="IPR002014">
    <property type="entry name" value="VHS_dom"/>
</dbReference>
<dbReference type="InterPro" id="IPR044836">
    <property type="entry name" value="TOL_plant"/>
</dbReference>
<dbReference type="PANTHER" id="PTHR45898:SF4">
    <property type="entry name" value="TARGET OF MYB PROTEIN 1"/>
    <property type="match status" value="1"/>
</dbReference>
<feature type="domain" description="VHS" evidence="7">
    <location>
        <begin position="58"/>
        <end position="146"/>
    </location>
</feature>
<dbReference type="InterPro" id="IPR008942">
    <property type="entry name" value="ENTH_VHS"/>
</dbReference>
<evidence type="ECO:0000256" key="6">
    <source>
        <dbReference type="SAM" id="MobiDB-lite"/>
    </source>
</evidence>
<dbReference type="AlphaFoldDB" id="A0A2I1DFF3"/>
<evidence type="ECO:0000256" key="5">
    <source>
        <dbReference type="ARBA" id="ARBA00023136"/>
    </source>
</evidence>
<dbReference type="SUPFAM" id="SSF48464">
    <property type="entry name" value="ENTH/VHS domain"/>
    <property type="match status" value="1"/>
</dbReference>
<evidence type="ECO:0000256" key="4">
    <source>
        <dbReference type="ARBA" id="ARBA00022927"/>
    </source>
</evidence>
<dbReference type="EMBL" id="MSFM01000001">
    <property type="protein sequence ID" value="PKY08606.1"/>
    <property type="molecule type" value="Genomic_DNA"/>
</dbReference>
<dbReference type="Gene3D" id="1.20.58.160">
    <property type="match status" value="1"/>
</dbReference>
<feature type="compositionally biased region" description="Pro residues" evidence="6">
    <location>
        <begin position="316"/>
        <end position="325"/>
    </location>
</feature>
<evidence type="ECO:0008006" key="11">
    <source>
        <dbReference type="Google" id="ProtNLM"/>
    </source>
</evidence>
<gene>
    <name evidence="9" type="ORF">P168DRAFT_314678</name>
</gene>
<keyword evidence="10" id="KW-1185">Reference proteome</keyword>
<dbReference type="Proteomes" id="UP000234254">
    <property type="component" value="Unassembled WGS sequence"/>
</dbReference>
<comment type="caution">
    <text evidence="9">The sequence shown here is derived from an EMBL/GenBank/DDBJ whole genome shotgun (WGS) entry which is preliminary data.</text>
</comment>
<feature type="domain" description="GAT" evidence="8">
    <location>
        <begin position="199"/>
        <end position="288"/>
    </location>
</feature>
<dbReference type="VEuPathDB" id="FungiDB:P168DRAFT_314678"/>
<dbReference type="CDD" id="cd21383">
    <property type="entry name" value="GAT_GGA_Tom1-like"/>
    <property type="match status" value="1"/>
</dbReference>
<evidence type="ECO:0000259" key="8">
    <source>
        <dbReference type="PROSITE" id="PS50909"/>
    </source>
</evidence>
<dbReference type="InterPro" id="IPR004152">
    <property type="entry name" value="GAT_dom"/>
</dbReference>
<dbReference type="GO" id="GO:0005737">
    <property type="term" value="C:cytoplasm"/>
    <property type="evidence" value="ECO:0007669"/>
    <property type="project" value="UniProtKB-ARBA"/>
</dbReference>